<evidence type="ECO:0000313" key="2">
    <source>
        <dbReference type="EMBL" id="PSF05995.1"/>
    </source>
</evidence>
<comment type="caution">
    <text evidence="2">The sequence shown here is derived from an EMBL/GenBank/DDBJ whole genome shotgun (WGS) entry which is preliminary data.</text>
</comment>
<dbReference type="PROSITE" id="PS50297">
    <property type="entry name" value="ANK_REP_REGION"/>
    <property type="match status" value="1"/>
</dbReference>
<dbReference type="SMART" id="SM00248">
    <property type="entry name" value="ANK"/>
    <property type="match status" value="1"/>
</dbReference>
<protein>
    <submittedName>
        <fullName evidence="2">Uncharacterized protein</fullName>
    </submittedName>
</protein>
<keyword evidence="1" id="KW-0040">ANK repeat</keyword>
<dbReference type="PROSITE" id="PS50088">
    <property type="entry name" value="ANK_REPEAT"/>
    <property type="match status" value="1"/>
</dbReference>
<reference evidence="2 3" key="1">
    <citation type="submission" date="2018-03" db="EMBL/GenBank/DDBJ databases">
        <title>Marinobacter brunus sp. nov., a marine bacterium of Gamma-proteobacteria isolated from the surface seawater of the South China Sea.</title>
        <authorList>
            <person name="Cheng H."/>
            <person name="Wu Y.-H."/>
            <person name="Xamxidin M."/>
            <person name="Xu X.-W."/>
        </authorList>
    </citation>
    <scope>NUCLEOTIDE SEQUENCE [LARGE SCALE GENOMIC DNA]</scope>
    <source>
        <strain evidence="2 3">NH169-3</strain>
    </source>
</reference>
<organism evidence="2 3">
    <name type="scientific">Marinobacter fuscus</name>
    <dbReference type="NCBI Taxonomy" id="2109942"/>
    <lineage>
        <taxon>Bacteria</taxon>
        <taxon>Pseudomonadati</taxon>
        <taxon>Pseudomonadota</taxon>
        <taxon>Gammaproteobacteria</taxon>
        <taxon>Pseudomonadales</taxon>
        <taxon>Marinobacteraceae</taxon>
        <taxon>Marinobacter</taxon>
    </lineage>
</organism>
<dbReference type="Proteomes" id="UP000239866">
    <property type="component" value="Unassembled WGS sequence"/>
</dbReference>
<accession>A0A2T1K7F5</accession>
<dbReference type="InterPro" id="IPR002110">
    <property type="entry name" value="Ankyrin_rpt"/>
</dbReference>
<dbReference type="Gene3D" id="1.25.40.20">
    <property type="entry name" value="Ankyrin repeat-containing domain"/>
    <property type="match status" value="1"/>
</dbReference>
<dbReference type="Pfam" id="PF00023">
    <property type="entry name" value="Ank"/>
    <property type="match status" value="1"/>
</dbReference>
<dbReference type="EMBL" id="PXNP01000085">
    <property type="protein sequence ID" value="PSF05995.1"/>
    <property type="molecule type" value="Genomic_DNA"/>
</dbReference>
<name>A0A2T1K7F5_9GAMM</name>
<dbReference type="InterPro" id="IPR036770">
    <property type="entry name" value="Ankyrin_rpt-contain_sf"/>
</dbReference>
<proteinExistence type="predicted"/>
<keyword evidence="3" id="KW-1185">Reference proteome</keyword>
<gene>
    <name evidence="2" type="ORF">C7H09_11675</name>
</gene>
<dbReference type="OrthoDB" id="6261647at2"/>
<sequence length="123" mass="13390">MRGEKPFRASSLHYISPIVSVWSSYVCVINAYPTHPERAILVIKAALSSGADINGFSLITGYTALHEAVLINEPELVEILISLGANPGIKDRNQGRTAADLLSAIIEQNPHLNMKAIELQIKN</sequence>
<evidence type="ECO:0000256" key="1">
    <source>
        <dbReference type="PROSITE-ProRule" id="PRU00023"/>
    </source>
</evidence>
<evidence type="ECO:0000313" key="3">
    <source>
        <dbReference type="Proteomes" id="UP000239866"/>
    </source>
</evidence>
<dbReference type="AlphaFoldDB" id="A0A2T1K7F5"/>
<feature type="repeat" description="ANK" evidence="1">
    <location>
        <begin position="60"/>
        <end position="92"/>
    </location>
</feature>
<dbReference type="SUPFAM" id="SSF48403">
    <property type="entry name" value="Ankyrin repeat"/>
    <property type="match status" value="1"/>
</dbReference>